<sequence>MEALGEEQLREEQLRELDSSPSSCDSYSH</sequence>
<dbReference type="Proteomes" id="UP001443914">
    <property type="component" value="Unassembled WGS sequence"/>
</dbReference>
<feature type="compositionally biased region" description="Basic and acidic residues" evidence="1">
    <location>
        <begin position="7"/>
        <end position="18"/>
    </location>
</feature>
<gene>
    <name evidence="2" type="ORF">RND81_08G102500</name>
</gene>
<evidence type="ECO:0000313" key="3">
    <source>
        <dbReference type="Proteomes" id="UP001443914"/>
    </source>
</evidence>
<dbReference type="EMBL" id="JBDFQZ010000008">
    <property type="protein sequence ID" value="KAK9698413.1"/>
    <property type="molecule type" value="Genomic_DNA"/>
</dbReference>
<accession>A0AAW1J6D3</accession>
<comment type="caution">
    <text evidence="2">The sequence shown here is derived from an EMBL/GenBank/DDBJ whole genome shotgun (WGS) entry which is preliminary data.</text>
</comment>
<reference evidence="2" key="1">
    <citation type="submission" date="2024-03" db="EMBL/GenBank/DDBJ databases">
        <title>WGS assembly of Saponaria officinalis var. Norfolk2.</title>
        <authorList>
            <person name="Jenkins J."/>
            <person name="Shu S."/>
            <person name="Grimwood J."/>
            <person name="Barry K."/>
            <person name="Goodstein D."/>
            <person name="Schmutz J."/>
            <person name="Leebens-Mack J."/>
            <person name="Osbourn A."/>
        </authorList>
    </citation>
    <scope>NUCLEOTIDE SEQUENCE [LARGE SCALE GENOMIC DNA]</scope>
    <source>
        <strain evidence="2">JIC</strain>
    </source>
</reference>
<organism evidence="2 3">
    <name type="scientific">Saponaria officinalis</name>
    <name type="common">Common soapwort</name>
    <name type="synonym">Lychnis saponaria</name>
    <dbReference type="NCBI Taxonomy" id="3572"/>
    <lineage>
        <taxon>Eukaryota</taxon>
        <taxon>Viridiplantae</taxon>
        <taxon>Streptophyta</taxon>
        <taxon>Embryophyta</taxon>
        <taxon>Tracheophyta</taxon>
        <taxon>Spermatophyta</taxon>
        <taxon>Magnoliopsida</taxon>
        <taxon>eudicotyledons</taxon>
        <taxon>Gunneridae</taxon>
        <taxon>Pentapetalae</taxon>
        <taxon>Caryophyllales</taxon>
        <taxon>Caryophyllaceae</taxon>
        <taxon>Caryophylleae</taxon>
        <taxon>Saponaria</taxon>
    </lineage>
</organism>
<dbReference type="AlphaFoldDB" id="A0AAW1J6D3"/>
<proteinExistence type="predicted"/>
<name>A0AAW1J6D3_SAPOF</name>
<evidence type="ECO:0000256" key="1">
    <source>
        <dbReference type="SAM" id="MobiDB-lite"/>
    </source>
</evidence>
<feature type="compositionally biased region" description="Low complexity" evidence="1">
    <location>
        <begin position="19"/>
        <end position="29"/>
    </location>
</feature>
<protein>
    <submittedName>
        <fullName evidence="2">Uncharacterized protein</fullName>
    </submittedName>
</protein>
<feature type="region of interest" description="Disordered" evidence="1">
    <location>
        <begin position="1"/>
        <end position="29"/>
    </location>
</feature>
<evidence type="ECO:0000313" key="2">
    <source>
        <dbReference type="EMBL" id="KAK9698413.1"/>
    </source>
</evidence>
<keyword evidence="3" id="KW-1185">Reference proteome</keyword>